<dbReference type="GO" id="GO:0005829">
    <property type="term" value="C:cytosol"/>
    <property type="evidence" value="ECO:0007669"/>
    <property type="project" value="TreeGrafter"/>
</dbReference>
<dbReference type="CDD" id="cd02020">
    <property type="entry name" value="CMPK"/>
    <property type="match status" value="1"/>
</dbReference>
<protein>
    <recommendedName>
        <fullName evidence="9">Cytidylate kinase</fullName>
        <shortName evidence="9">CK</shortName>
        <ecNumber evidence="9">2.7.4.25</ecNumber>
    </recommendedName>
    <alternativeName>
        <fullName evidence="9">Cytidine monophosphate kinase</fullName>
        <shortName evidence="9">CMP kinase</shortName>
    </alternativeName>
</protein>
<comment type="similarity">
    <text evidence="1 9">Belongs to the cytidylate kinase family. Type 1 subfamily.</text>
</comment>
<dbReference type="InterPro" id="IPR011994">
    <property type="entry name" value="Cytidylate_kinase_dom"/>
</dbReference>
<accession>A0A969TV91</accession>
<keyword evidence="5 9" id="KW-0418">Kinase</keyword>
<dbReference type="RefSeq" id="WP_168007395.1">
    <property type="nucleotide sequence ID" value="NZ_JAATHJ010000017.1"/>
</dbReference>
<dbReference type="Proteomes" id="UP000752012">
    <property type="component" value="Unassembled WGS sequence"/>
</dbReference>
<dbReference type="GO" id="GO:0015949">
    <property type="term" value="P:nucleobase-containing small molecule interconversion"/>
    <property type="evidence" value="ECO:0007669"/>
    <property type="project" value="TreeGrafter"/>
</dbReference>
<keyword evidence="12" id="KW-1185">Reference proteome</keyword>
<evidence type="ECO:0000256" key="2">
    <source>
        <dbReference type="ARBA" id="ARBA00022490"/>
    </source>
</evidence>
<comment type="catalytic activity">
    <reaction evidence="8 9">
        <text>CMP + ATP = CDP + ADP</text>
        <dbReference type="Rhea" id="RHEA:11600"/>
        <dbReference type="ChEBI" id="CHEBI:30616"/>
        <dbReference type="ChEBI" id="CHEBI:58069"/>
        <dbReference type="ChEBI" id="CHEBI:60377"/>
        <dbReference type="ChEBI" id="CHEBI:456216"/>
        <dbReference type="EC" id="2.7.4.25"/>
    </reaction>
</comment>
<dbReference type="EMBL" id="JAATHJ010000017">
    <property type="protein sequence ID" value="NJP38170.1"/>
    <property type="molecule type" value="Genomic_DNA"/>
</dbReference>
<dbReference type="GO" id="GO:0005524">
    <property type="term" value="F:ATP binding"/>
    <property type="evidence" value="ECO:0007669"/>
    <property type="project" value="UniProtKB-UniRule"/>
</dbReference>
<sequence length="226" mass="25258">MMTRANIAIDGPAGAGKSTVAKKLAAELGYTYIDTGAMYRALTWKVLQEQADPENESAVLHILQQMHLELDMKNGNVFVTVDEKDVTDAIRQQDVTSLVSFTARHARIRSEMVEKQKKLAEKGGTVMDGRDIGTAVLPDASFKFFLNATVEERAKRRHAEQLQKGMQSDLTQLQTEIAERDRIDSERETAPLKKADDALEVDTTAMTIDEVVSFLLGIVREVKRYE</sequence>
<evidence type="ECO:0000313" key="11">
    <source>
        <dbReference type="EMBL" id="NJP38170.1"/>
    </source>
</evidence>
<evidence type="ECO:0000313" key="12">
    <source>
        <dbReference type="Proteomes" id="UP000752012"/>
    </source>
</evidence>
<dbReference type="GO" id="GO:0036431">
    <property type="term" value="F:dCMP kinase activity"/>
    <property type="evidence" value="ECO:0007669"/>
    <property type="project" value="InterPro"/>
</dbReference>
<dbReference type="EC" id="2.7.4.25" evidence="9"/>
<evidence type="ECO:0000256" key="1">
    <source>
        <dbReference type="ARBA" id="ARBA00009427"/>
    </source>
</evidence>
<keyword evidence="6 9" id="KW-0067">ATP-binding</keyword>
<dbReference type="InterPro" id="IPR027417">
    <property type="entry name" value="P-loop_NTPase"/>
</dbReference>
<dbReference type="AlphaFoldDB" id="A0A969TV91"/>
<evidence type="ECO:0000256" key="6">
    <source>
        <dbReference type="ARBA" id="ARBA00022840"/>
    </source>
</evidence>
<proteinExistence type="inferred from homology"/>
<comment type="subcellular location">
    <subcellularLocation>
        <location evidence="9">Cytoplasm</location>
    </subcellularLocation>
</comment>
<evidence type="ECO:0000256" key="4">
    <source>
        <dbReference type="ARBA" id="ARBA00022741"/>
    </source>
</evidence>
<dbReference type="NCBIfam" id="TIGR00017">
    <property type="entry name" value="cmk"/>
    <property type="match status" value="1"/>
</dbReference>
<feature type="binding site" evidence="9">
    <location>
        <begin position="11"/>
        <end position="19"/>
    </location>
    <ligand>
        <name>ATP</name>
        <dbReference type="ChEBI" id="CHEBI:30616"/>
    </ligand>
</feature>
<dbReference type="GO" id="GO:0006220">
    <property type="term" value="P:pyrimidine nucleotide metabolic process"/>
    <property type="evidence" value="ECO:0007669"/>
    <property type="project" value="UniProtKB-UniRule"/>
</dbReference>
<feature type="domain" description="Cytidylate kinase" evidence="10">
    <location>
        <begin position="7"/>
        <end position="219"/>
    </location>
</feature>
<dbReference type="InterPro" id="IPR003136">
    <property type="entry name" value="Cytidylate_kin"/>
</dbReference>
<organism evidence="11 12">
    <name type="scientific">Alkalicoccus luteus</name>
    <dbReference type="NCBI Taxonomy" id="1237094"/>
    <lineage>
        <taxon>Bacteria</taxon>
        <taxon>Bacillati</taxon>
        <taxon>Bacillota</taxon>
        <taxon>Bacilli</taxon>
        <taxon>Bacillales</taxon>
        <taxon>Bacillaceae</taxon>
        <taxon>Alkalicoccus</taxon>
    </lineage>
</organism>
<evidence type="ECO:0000256" key="3">
    <source>
        <dbReference type="ARBA" id="ARBA00022679"/>
    </source>
</evidence>
<gene>
    <name evidence="9" type="primary">cmk</name>
    <name evidence="11" type="ORF">HCN83_11305</name>
</gene>
<reference evidence="11 12" key="1">
    <citation type="submission" date="2020-03" db="EMBL/GenBank/DDBJ databases">
        <title>Assessment of the enzymatic potential of alkaline-tolerant lipase obtained from Bacillus luteus H11 (technogenic soil) for the bioremediation of saline soils contaminated with petroleum substances.</title>
        <authorList>
            <person name="Kalwasinska A."/>
        </authorList>
    </citation>
    <scope>NUCLEOTIDE SEQUENCE [LARGE SCALE GENOMIC DNA]</scope>
    <source>
        <strain evidence="11 12">H11</strain>
    </source>
</reference>
<dbReference type="PANTHER" id="PTHR21299:SF2">
    <property type="entry name" value="CYTIDYLATE KINASE"/>
    <property type="match status" value="1"/>
</dbReference>
<comment type="caution">
    <text evidence="11">The sequence shown here is derived from an EMBL/GenBank/DDBJ whole genome shotgun (WGS) entry which is preliminary data.</text>
</comment>
<comment type="catalytic activity">
    <reaction evidence="7 9">
        <text>dCMP + ATP = dCDP + ADP</text>
        <dbReference type="Rhea" id="RHEA:25094"/>
        <dbReference type="ChEBI" id="CHEBI:30616"/>
        <dbReference type="ChEBI" id="CHEBI:57566"/>
        <dbReference type="ChEBI" id="CHEBI:58593"/>
        <dbReference type="ChEBI" id="CHEBI:456216"/>
        <dbReference type="EC" id="2.7.4.25"/>
    </reaction>
</comment>
<evidence type="ECO:0000256" key="7">
    <source>
        <dbReference type="ARBA" id="ARBA00047615"/>
    </source>
</evidence>
<dbReference type="SUPFAM" id="SSF52540">
    <property type="entry name" value="P-loop containing nucleoside triphosphate hydrolases"/>
    <property type="match status" value="1"/>
</dbReference>
<dbReference type="HAMAP" id="MF_00238">
    <property type="entry name" value="Cytidyl_kinase_type1"/>
    <property type="match status" value="1"/>
</dbReference>
<keyword evidence="4 9" id="KW-0547">Nucleotide-binding</keyword>
<evidence type="ECO:0000256" key="9">
    <source>
        <dbReference type="HAMAP-Rule" id="MF_00238"/>
    </source>
</evidence>
<dbReference type="PANTHER" id="PTHR21299">
    <property type="entry name" value="CYTIDYLATE KINASE/PANTOATE-BETA-ALANINE LIGASE"/>
    <property type="match status" value="1"/>
</dbReference>
<evidence type="ECO:0000256" key="8">
    <source>
        <dbReference type="ARBA" id="ARBA00048478"/>
    </source>
</evidence>
<name>A0A969TV91_9BACI</name>
<keyword evidence="3 9" id="KW-0808">Transferase</keyword>
<evidence type="ECO:0000256" key="5">
    <source>
        <dbReference type="ARBA" id="ARBA00022777"/>
    </source>
</evidence>
<dbReference type="Gene3D" id="3.40.50.300">
    <property type="entry name" value="P-loop containing nucleotide triphosphate hydrolases"/>
    <property type="match status" value="1"/>
</dbReference>
<keyword evidence="2 9" id="KW-0963">Cytoplasm</keyword>
<evidence type="ECO:0000259" key="10">
    <source>
        <dbReference type="Pfam" id="PF02224"/>
    </source>
</evidence>
<dbReference type="Pfam" id="PF02224">
    <property type="entry name" value="Cytidylate_kin"/>
    <property type="match status" value="1"/>
</dbReference>